<keyword evidence="1" id="KW-0812">Transmembrane</keyword>
<keyword evidence="1" id="KW-0472">Membrane</keyword>
<accession>A0A7R9W011</accession>
<name>A0A7R9W011_9CHLO</name>
<keyword evidence="1" id="KW-1133">Transmembrane helix</keyword>
<evidence type="ECO:0000256" key="1">
    <source>
        <dbReference type="SAM" id="Phobius"/>
    </source>
</evidence>
<protein>
    <recommendedName>
        <fullName evidence="3">Apple domain-containing protein</fullName>
    </recommendedName>
</protein>
<organism evidence="2">
    <name type="scientific">Chlamydomonas euryale</name>
    <dbReference type="NCBI Taxonomy" id="1486919"/>
    <lineage>
        <taxon>Eukaryota</taxon>
        <taxon>Viridiplantae</taxon>
        <taxon>Chlorophyta</taxon>
        <taxon>core chlorophytes</taxon>
        <taxon>Chlorophyceae</taxon>
        <taxon>CS clade</taxon>
        <taxon>Chlamydomonadales</taxon>
        <taxon>Chlamydomonadaceae</taxon>
        <taxon>Chlamydomonas</taxon>
    </lineage>
</organism>
<dbReference type="PANTHER" id="PTHR33344:SF7">
    <property type="entry name" value="TRANSMEMBRANE PROTEIN"/>
    <property type="match status" value="1"/>
</dbReference>
<dbReference type="AlphaFoldDB" id="A0A7R9W011"/>
<evidence type="ECO:0008006" key="3">
    <source>
        <dbReference type="Google" id="ProtNLM"/>
    </source>
</evidence>
<proteinExistence type="predicted"/>
<sequence>MRKVDASGGSCGRPDPSVVRLAGAAVLAVVVGFLTFNLQHIISVSHTHFNLHDAHRSNAFCAFAKCEPKGAATASAPQLAGDAGNVAVEQLEIPTYTLTSEEKEQLSARVCGSPATDGYSHVDPKCLEESPTAKWWAEYFRRGFRQQDLVAHVEDRADFDGLAVKWGIGNKKASVEDCAAECLAHVPGAIPGPFQNLPCNVFTWCPDEVCFEPDAHTHTKGDCWLKFTEGPAAPELNYRGELGPRYRERHPTAPDHVQWSGGVILPAGMPLTNGTFGPRYNW</sequence>
<reference evidence="2" key="1">
    <citation type="submission" date="2021-01" db="EMBL/GenBank/DDBJ databases">
        <authorList>
            <person name="Corre E."/>
            <person name="Pelletier E."/>
            <person name="Niang G."/>
            <person name="Scheremetjew M."/>
            <person name="Finn R."/>
            <person name="Kale V."/>
            <person name="Holt S."/>
            <person name="Cochrane G."/>
            <person name="Meng A."/>
            <person name="Brown T."/>
            <person name="Cohen L."/>
        </authorList>
    </citation>
    <scope>NUCLEOTIDE SEQUENCE</scope>
    <source>
        <strain evidence="2">CCMP219</strain>
    </source>
</reference>
<feature type="transmembrane region" description="Helical" evidence="1">
    <location>
        <begin position="21"/>
        <end position="42"/>
    </location>
</feature>
<dbReference type="PANTHER" id="PTHR33344">
    <property type="entry name" value="OS02G0761600 PROTEIN"/>
    <property type="match status" value="1"/>
</dbReference>
<evidence type="ECO:0000313" key="2">
    <source>
        <dbReference type="EMBL" id="CAD8309947.1"/>
    </source>
</evidence>
<gene>
    <name evidence="2" type="ORF">CEUR00632_LOCUS20448</name>
</gene>
<dbReference type="EMBL" id="HBEC01043888">
    <property type="protein sequence ID" value="CAD8309947.1"/>
    <property type="molecule type" value="Transcribed_RNA"/>
</dbReference>